<dbReference type="InterPro" id="IPR036236">
    <property type="entry name" value="Znf_C2H2_sf"/>
</dbReference>
<evidence type="ECO:0000256" key="7">
    <source>
        <dbReference type="PROSITE-ProRule" id="PRU00042"/>
    </source>
</evidence>
<feature type="region of interest" description="Disordered" evidence="8">
    <location>
        <begin position="438"/>
        <end position="498"/>
    </location>
</feature>
<feature type="compositionally biased region" description="Low complexity" evidence="8">
    <location>
        <begin position="440"/>
        <end position="463"/>
    </location>
</feature>
<keyword evidence="2" id="KW-0479">Metal-binding</keyword>
<dbReference type="EMBL" id="QEAO01000016">
    <property type="protein sequence ID" value="TPX33980.1"/>
    <property type="molecule type" value="Genomic_DNA"/>
</dbReference>
<keyword evidence="6" id="KW-0539">Nucleus</keyword>
<dbReference type="InterPro" id="IPR013087">
    <property type="entry name" value="Znf_C2H2_type"/>
</dbReference>
<organism evidence="10 11">
    <name type="scientific">Synchytrium microbalum</name>
    <dbReference type="NCBI Taxonomy" id="1806994"/>
    <lineage>
        <taxon>Eukaryota</taxon>
        <taxon>Fungi</taxon>
        <taxon>Fungi incertae sedis</taxon>
        <taxon>Chytridiomycota</taxon>
        <taxon>Chytridiomycota incertae sedis</taxon>
        <taxon>Chytridiomycetes</taxon>
        <taxon>Synchytriales</taxon>
        <taxon>Synchytriaceae</taxon>
        <taxon>Synchytrium</taxon>
    </lineage>
</organism>
<dbReference type="GeneID" id="42004418"/>
<reference evidence="10 11" key="1">
    <citation type="journal article" date="2019" name="Sci. Rep.">
        <title>Comparative genomics of chytrid fungi reveal insights into the obligate biotrophic and pathogenic lifestyle of Synchytrium endobioticum.</title>
        <authorList>
            <person name="van de Vossenberg B.T.L.H."/>
            <person name="Warris S."/>
            <person name="Nguyen H.D.T."/>
            <person name="van Gent-Pelzer M.P.E."/>
            <person name="Joly D.L."/>
            <person name="van de Geest H.C."/>
            <person name="Bonants P.J.M."/>
            <person name="Smith D.S."/>
            <person name="Levesque C.A."/>
            <person name="van der Lee T.A.J."/>
        </authorList>
    </citation>
    <scope>NUCLEOTIDE SEQUENCE [LARGE SCALE GENOMIC DNA]</scope>
    <source>
        <strain evidence="10 11">JEL517</strain>
    </source>
</reference>
<evidence type="ECO:0000313" key="11">
    <source>
        <dbReference type="Proteomes" id="UP000319731"/>
    </source>
</evidence>
<dbReference type="GO" id="GO:0005634">
    <property type="term" value="C:nucleus"/>
    <property type="evidence" value="ECO:0007669"/>
    <property type="project" value="UniProtKB-SubCell"/>
</dbReference>
<dbReference type="PANTHER" id="PTHR16515:SF66">
    <property type="entry name" value="C2H2-TYPE DOMAIN-CONTAINING PROTEIN"/>
    <property type="match status" value="1"/>
</dbReference>
<feature type="region of interest" description="Disordered" evidence="8">
    <location>
        <begin position="565"/>
        <end position="605"/>
    </location>
</feature>
<dbReference type="Gene3D" id="3.30.160.60">
    <property type="entry name" value="Classic Zinc Finger"/>
    <property type="match status" value="2"/>
</dbReference>
<protein>
    <recommendedName>
        <fullName evidence="9">C2H2-type domain-containing protein</fullName>
    </recommendedName>
</protein>
<evidence type="ECO:0000313" key="10">
    <source>
        <dbReference type="EMBL" id="TPX33980.1"/>
    </source>
</evidence>
<evidence type="ECO:0000256" key="1">
    <source>
        <dbReference type="ARBA" id="ARBA00004123"/>
    </source>
</evidence>
<keyword evidence="4 7" id="KW-0863">Zinc-finger</keyword>
<feature type="region of interest" description="Disordered" evidence="8">
    <location>
        <begin position="112"/>
        <end position="168"/>
    </location>
</feature>
<evidence type="ECO:0000256" key="5">
    <source>
        <dbReference type="ARBA" id="ARBA00022833"/>
    </source>
</evidence>
<keyword evidence="3" id="KW-0677">Repeat</keyword>
<dbReference type="OrthoDB" id="8922241at2759"/>
<evidence type="ECO:0000256" key="2">
    <source>
        <dbReference type="ARBA" id="ARBA00022723"/>
    </source>
</evidence>
<sequence>MAQTLLSPSTNLPSALLLPSPTSSLFDRNLSALYEAFTRPSSAYPHGPLSASIQQQHGIPTSSNTSSSSHINGAGENLDPAKDPRTATDNLFSPAVKGLNVDPETRDSLASFFFSSSSPNHSSSHNDNTNNTGNGSNNSTASSIQPSVLHEPTPVHNSYSSNPITTTKTPPFVPPITTNFNHHQEHHVYPNNVTATSNELMTPYRDPTLDYIMGSFLDGMESLQSPGGTFPTFGMPGMTPKSAKPVQYSDTMLLLDLDGGEGPDAGVDEKIIKQEPVDSTITTTHPLMHRHPHQHHHMQPGGNFQYPTYPTPLLIDNRMHATQSPATSSNGTPLLHWPTPTSVTPMYITTTSAALKKQQQQQPSYMYSSPYPTQPTHHGVIHHPHHHMRYAPYPASYGSLGISMGIPPNTVNMSANMNNMPNGGGNNAPPVNVLHQQQMNSNNNNSSVSNGNGTISSSSSIGGMAMAAPGGHQQSNKGGRGTPTAVGPGGGNGGVGGSANPAAAASIMSASNSTPGGRAKPFKCDKCPQTFSRSHDLKRHMYIHTQQKPYTCARCQKGFSRRDALRRHEKSVAEGKKVHCVPRPPGQPGPDGDEDYDEEMEQDEE</sequence>
<dbReference type="Pfam" id="PF00096">
    <property type="entry name" value="zf-C2H2"/>
    <property type="match status" value="2"/>
</dbReference>
<evidence type="ECO:0000256" key="6">
    <source>
        <dbReference type="ARBA" id="ARBA00023242"/>
    </source>
</evidence>
<dbReference type="GO" id="GO:0032502">
    <property type="term" value="P:developmental process"/>
    <property type="evidence" value="ECO:0007669"/>
    <property type="project" value="UniProtKB-ARBA"/>
</dbReference>
<evidence type="ECO:0000256" key="4">
    <source>
        <dbReference type="ARBA" id="ARBA00022771"/>
    </source>
</evidence>
<evidence type="ECO:0000256" key="3">
    <source>
        <dbReference type="ARBA" id="ARBA00022737"/>
    </source>
</evidence>
<dbReference type="PROSITE" id="PS50157">
    <property type="entry name" value="ZINC_FINGER_C2H2_2"/>
    <property type="match status" value="2"/>
</dbReference>
<dbReference type="FunFam" id="3.30.160.60:FF:000202">
    <property type="entry name" value="Zinc finger protein 574"/>
    <property type="match status" value="1"/>
</dbReference>
<dbReference type="Proteomes" id="UP000319731">
    <property type="component" value="Unassembled WGS sequence"/>
</dbReference>
<feature type="compositionally biased region" description="Polar residues" evidence="8">
    <location>
        <begin position="51"/>
        <end position="60"/>
    </location>
</feature>
<dbReference type="GO" id="GO:0005694">
    <property type="term" value="C:chromosome"/>
    <property type="evidence" value="ECO:0007669"/>
    <property type="project" value="UniProtKB-ARBA"/>
</dbReference>
<dbReference type="SUPFAM" id="SSF57667">
    <property type="entry name" value="beta-beta-alpha zinc fingers"/>
    <property type="match status" value="1"/>
</dbReference>
<feature type="region of interest" description="Disordered" evidence="8">
    <location>
        <begin position="44"/>
        <end position="91"/>
    </location>
</feature>
<dbReference type="GO" id="GO:0045893">
    <property type="term" value="P:positive regulation of DNA-templated transcription"/>
    <property type="evidence" value="ECO:0007669"/>
    <property type="project" value="UniProtKB-ARBA"/>
</dbReference>
<dbReference type="PANTHER" id="PTHR16515">
    <property type="entry name" value="PR DOMAIN ZINC FINGER PROTEIN"/>
    <property type="match status" value="1"/>
</dbReference>
<name>A0A507BXD1_9FUNG</name>
<dbReference type="InterPro" id="IPR050331">
    <property type="entry name" value="Zinc_finger"/>
</dbReference>
<dbReference type="RefSeq" id="XP_031024822.1">
    <property type="nucleotide sequence ID" value="XM_031169121.1"/>
</dbReference>
<gene>
    <name evidence="10" type="ORF">SmJEL517_g03193</name>
</gene>
<dbReference type="STRING" id="1806994.A0A507BXD1"/>
<feature type="compositionally biased region" description="Polar residues" evidence="8">
    <location>
        <begin position="155"/>
        <end position="168"/>
    </location>
</feature>
<feature type="domain" description="C2H2-type" evidence="9">
    <location>
        <begin position="522"/>
        <end position="549"/>
    </location>
</feature>
<feature type="compositionally biased region" description="Acidic residues" evidence="8">
    <location>
        <begin position="591"/>
        <end position="605"/>
    </location>
</feature>
<dbReference type="FunFam" id="3.30.160.60:FF:001732">
    <property type="entry name" value="Zgc:162936"/>
    <property type="match status" value="1"/>
</dbReference>
<feature type="compositionally biased region" description="Low complexity" evidence="8">
    <location>
        <begin position="112"/>
        <end position="143"/>
    </location>
</feature>
<dbReference type="GO" id="GO:0043565">
    <property type="term" value="F:sequence-specific DNA binding"/>
    <property type="evidence" value="ECO:0007669"/>
    <property type="project" value="UniProtKB-ARBA"/>
</dbReference>
<feature type="compositionally biased region" description="Gly residues" evidence="8">
    <location>
        <begin position="487"/>
        <end position="497"/>
    </location>
</feature>
<feature type="domain" description="C2H2-type" evidence="9">
    <location>
        <begin position="550"/>
        <end position="584"/>
    </location>
</feature>
<accession>A0A507BXD1</accession>
<proteinExistence type="predicted"/>
<dbReference type="GO" id="GO:0008270">
    <property type="term" value="F:zinc ion binding"/>
    <property type="evidence" value="ECO:0007669"/>
    <property type="project" value="UniProtKB-KW"/>
</dbReference>
<keyword evidence="5" id="KW-0862">Zinc</keyword>
<dbReference type="PROSITE" id="PS00028">
    <property type="entry name" value="ZINC_FINGER_C2H2_1"/>
    <property type="match status" value="1"/>
</dbReference>
<evidence type="ECO:0000256" key="8">
    <source>
        <dbReference type="SAM" id="MobiDB-lite"/>
    </source>
</evidence>
<dbReference type="AlphaFoldDB" id="A0A507BXD1"/>
<evidence type="ECO:0000259" key="9">
    <source>
        <dbReference type="PROSITE" id="PS50157"/>
    </source>
</evidence>
<dbReference type="SMART" id="SM00355">
    <property type="entry name" value="ZnF_C2H2"/>
    <property type="match status" value="2"/>
</dbReference>
<comment type="subcellular location">
    <subcellularLocation>
        <location evidence="1">Nucleus</location>
    </subcellularLocation>
</comment>
<comment type="caution">
    <text evidence="10">The sequence shown here is derived from an EMBL/GenBank/DDBJ whole genome shotgun (WGS) entry which is preliminary data.</text>
</comment>
<keyword evidence="11" id="KW-1185">Reference proteome</keyword>